<dbReference type="EMBL" id="JH884139">
    <property type="protein sequence ID" value="ELR45475.1"/>
    <property type="molecule type" value="Genomic_DNA"/>
</dbReference>
<organism evidence="2 3">
    <name type="scientific">Bos mutus</name>
    <name type="common">wild yak</name>
    <dbReference type="NCBI Taxonomy" id="72004"/>
    <lineage>
        <taxon>Eukaryota</taxon>
        <taxon>Metazoa</taxon>
        <taxon>Chordata</taxon>
        <taxon>Craniata</taxon>
        <taxon>Vertebrata</taxon>
        <taxon>Euteleostomi</taxon>
        <taxon>Mammalia</taxon>
        <taxon>Eutheria</taxon>
        <taxon>Laurasiatheria</taxon>
        <taxon>Artiodactyla</taxon>
        <taxon>Ruminantia</taxon>
        <taxon>Pecora</taxon>
        <taxon>Bovidae</taxon>
        <taxon>Bovinae</taxon>
        <taxon>Bos</taxon>
    </lineage>
</organism>
<feature type="region of interest" description="Disordered" evidence="1">
    <location>
        <begin position="149"/>
        <end position="180"/>
    </location>
</feature>
<dbReference type="PANTHER" id="PTHR34141:SF1">
    <property type="match status" value="1"/>
</dbReference>
<sequence>MKECPGWFHARSVSSWKGYKLEVLGDEDLSLRAYSEKLEKLGAPRGVKTSPAALRLHWVFKKPSGPRGPYPQSSSLLLSHLETKVQSLPATYPDGLDRAQWHAARCLPRRRGEAHLPAQTDRLQPPTLRVASRSRRTWIAGSLARVPGAPIKKKRNPPTVLAGKPGTGQEGSGDAASFPEPRPITVPRPPPPWAAGLGEAARNCSRNRETSRGKLLPQFAGMSPSFVLGSDEKVGWRQGWGAGGECHETKWEVAGEMEKEYGGRRGEGTGHPDARTRTHILPRPQLCASQSLSRSYGSGLPTSLTYIVPTCQRLFTLETCCGYGYGPARDLHPLPRIFKGQRELTGRRRNRDAFQGTGPSLGANPFQGALPFTKKRELSPGLPPASPGSVALPHWTPRGAHLRHSGFGDLNPTPFRSAEGNGGHRPSLRNGARPSLRTD</sequence>
<proteinExistence type="predicted"/>
<dbReference type="AlphaFoldDB" id="L8HMG2"/>
<dbReference type="Proteomes" id="UP000011080">
    <property type="component" value="Unassembled WGS sequence"/>
</dbReference>
<dbReference type="PANTHER" id="PTHR34141">
    <property type="match status" value="1"/>
</dbReference>
<protein>
    <submittedName>
        <fullName evidence="2">Uncharacterized protein</fullName>
    </submittedName>
</protein>
<evidence type="ECO:0000313" key="2">
    <source>
        <dbReference type="EMBL" id="ELR45475.1"/>
    </source>
</evidence>
<evidence type="ECO:0000313" key="3">
    <source>
        <dbReference type="Proteomes" id="UP000011080"/>
    </source>
</evidence>
<name>L8HMG2_9CETA</name>
<gene>
    <name evidence="2" type="ORF">M91_21675</name>
</gene>
<accession>L8HMG2</accession>
<feature type="region of interest" description="Disordered" evidence="1">
    <location>
        <begin position="345"/>
        <end position="439"/>
    </location>
</feature>
<evidence type="ECO:0000256" key="1">
    <source>
        <dbReference type="SAM" id="MobiDB-lite"/>
    </source>
</evidence>
<reference evidence="2 3" key="1">
    <citation type="journal article" date="2012" name="Nat. Genet.">
        <title>The yak genome and adaptation to life at high altitude.</title>
        <authorList>
            <person name="Qiu Q."/>
            <person name="Zhang G."/>
            <person name="Ma T."/>
            <person name="Qian W."/>
            <person name="Wang J."/>
            <person name="Ye Z."/>
            <person name="Cao C."/>
            <person name="Hu Q."/>
            <person name="Kim J."/>
            <person name="Larkin D.M."/>
            <person name="Auvil L."/>
            <person name="Capitanu B."/>
            <person name="Ma J."/>
            <person name="Lewin H.A."/>
            <person name="Qian X."/>
            <person name="Lang Y."/>
            <person name="Zhou R."/>
            <person name="Wang L."/>
            <person name="Wang K."/>
            <person name="Xia J."/>
            <person name="Liao S."/>
            <person name="Pan S."/>
            <person name="Lu X."/>
            <person name="Hou H."/>
            <person name="Wang Y."/>
            <person name="Zang X."/>
            <person name="Yin Y."/>
            <person name="Ma H."/>
            <person name="Zhang J."/>
            <person name="Wang Z."/>
            <person name="Zhang Y."/>
            <person name="Zhang D."/>
            <person name="Yonezawa T."/>
            <person name="Hasegawa M."/>
            <person name="Zhong Y."/>
            <person name="Liu W."/>
            <person name="Zhang Y."/>
            <person name="Huang Z."/>
            <person name="Zhang S."/>
            <person name="Long R."/>
            <person name="Yang H."/>
            <person name="Wang J."/>
            <person name="Lenstra J.A."/>
            <person name="Cooper D.N."/>
            <person name="Wu Y."/>
            <person name="Wang J."/>
            <person name="Shi P."/>
            <person name="Wang J."/>
            <person name="Liu J."/>
        </authorList>
    </citation>
    <scope>NUCLEOTIDE SEQUENCE [LARGE SCALE GENOMIC DNA]</scope>
    <source>
        <strain evidence="3">yakQH1</strain>
    </source>
</reference>